<evidence type="ECO:0000313" key="3">
    <source>
        <dbReference type="Proteomes" id="UP000248987"/>
    </source>
</evidence>
<accession>A0A1A7QYW1</accession>
<evidence type="ECO:0008006" key="4">
    <source>
        <dbReference type="Google" id="ProtNLM"/>
    </source>
</evidence>
<sequence length="299" mass="33461">MKNKMKNLKTTILAMFLFWGISAIAQTAKTVDGFNHVESVATDGKYLYAADIGKELNPTAKDGDGQILKLDKNGKILDKTFVKETLNAPKGIAIYKGILYINDIDRLLAIDLKTGNKLYEIDFSKDTSFLNDIAVWDKTTLYVSATDMNKLFKVNLTDKSYSQIKTDKTIAGINGLYCNKKTSKLYVNGFGSENKPNGVVGYINLKNNQFKQLTELEGYYDGICIYDDVLYFSNWVAFEKKGIILSMKLSTGKLTVVKIPEPISGPADFTIFKDQLVIPGMMDGTLLFVTIKKITYYIN</sequence>
<dbReference type="SUPFAM" id="SSF63825">
    <property type="entry name" value="YWTD domain"/>
    <property type="match status" value="1"/>
</dbReference>
<dbReference type="InterPro" id="IPR011042">
    <property type="entry name" value="6-blade_b-propeller_TolB-like"/>
</dbReference>
<gene>
    <name evidence="2" type="ORF">LX77_03558</name>
</gene>
<dbReference type="Proteomes" id="UP000248987">
    <property type="component" value="Unassembled WGS sequence"/>
</dbReference>
<keyword evidence="3" id="KW-1185">Reference proteome</keyword>
<organism evidence="2 3">
    <name type="scientific">Gelidibacter algens</name>
    <dbReference type="NCBI Taxonomy" id="49280"/>
    <lineage>
        <taxon>Bacteria</taxon>
        <taxon>Pseudomonadati</taxon>
        <taxon>Bacteroidota</taxon>
        <taxon>Flavobacteriia</taxon>
        <taxon>Flavobacteriales</taxon>
        <taxon>Flavobacteriaceae</taxon>
        <taxon>Gelidibacter</taxon>
    </lineage>
</organism>
<proteinExistence type="predicted"/>
<name>A0A1A7QYW1_9FLAO</name>
<comment type="caution">
    <text evidence="2">The sequence shown here is derived from an EMBL/GenBank/DDBJ whole genome shotgun (WGS) entry which is preliminary data.</text>
</comment>
<dbReference type="STRING" id="49280.A9996_15035"/>
<evidence type="ECO:0000313" key="2">
    <source>
        <dbReference type="EMBL" id="RAJ19199.1"/>
    </source>
</evidence>
<evidence type="ECO:0000256" key="1">
    <source>
        <dbReference type="SAM" id="SignalP"/>
    </source>
</evidence>
<dbReference type="EMBL" id="QLLQ01000022">
    <property type="protein sequence ID" value="RAJ19199.1"/>
    <property type="molecule type" value="Genomic_DNA"/>
</dbReference>
<feature type="chain" id="PRO_5030025424" description="Sugar lactone lactonase YvrE" evidence="1">
    <location>
        <begin position="26"/>
        <end position="299"/>
    </location>
</feature>
<feature type="signal peptide" evidence="1">
    <location>
        <begin position="1"/>
        <end position="25"/>
    </location>
</feature>
<dbReference type="Gene3D" id="2.120.10.30">
    <property type="entry name" value="TolB, C-terminal domain"/>
    <property type="match status" value="1"/>
</dbReference>
<protein>
    <recommendedName>
        <fullName evidence="4">Sugar lactone lactonase YvrE</fullName>
    </recommendedName>
</protein>
<reference evidence="2 3" key="1">
    <citation type="submission" date="2018-06" db="EMBL/GenBank/DDBJ databases">
        <title>Genomic Encyclopedia of Archaeal and Bacterial Type Strains, Phase II (KMG-II): from individual species to whole genera.</title>
        <authorList>
            <person name="Goeker M."/>
        </authorList>
    </citation>
    <scope>NUCLEOTIDE SEQUENCE [LARGE SCALE GENOMIC DNA]</scope>
    <source>
        <strain evidence="2 3">DSM 12408</strain>
    </source>
</reference>
<dbReference type="AlphaFoldDB" id="A0A1A7QYW1"/>
<dbReference type="RefSeq" id="WP_066436857.1">
    <property type="nucleotide sequence ID" value="NZ_LZRN01000038.1"/>
</dbReference>
<keyword evidence="1" id="KW-0732">Signal</keyword>